<dbReference type="PANTHER" id="PTHR34573:SF1">
    <property type="entry name" value="VITAMIN K EPOXIDE REDUCTASE DOMAIN-CONTAINING PROTEIN"/>
    <property type="match status" value="1"/>
</dbReference>
<evidence type="ECO:0000256" key="10">
    <source>
        <dbReference type="SAM" id="Phobius"/>
    </source>
</evidence>
<evidence type="ECO:0000256" key="8">
    <source>
        <dbReference type="ARBA" id="ARBA00023157"/>
    </source>
</evidence>
<dbReference type="InterPro" id="IPR012932">
    <property type="entry name" value="VKOR"/>
</dbReference>
<dbReference type="InterPro" id="IPR044698">
    <property type="entry name" value="VKOR/LTO1"/>
</dbReference>
<dbReference type="SMART" id="SM00756">
    <property type="entry name" value="VKc"/>
    <property type="match status" value="1"/>
</dbReference>
<feature type="transmembrane region" description="Helical" evidence="10">
    <location>
        <begin position="81"/>
        <end position="99"/>
    </location>
</feature>
<evidence type="ECO:0000256" key="4">
    <source>
        <dbReference type="ARBA" id="ARBA00022719"/>
    </source>
</evidence>
<dbReference type="PANTHER" id="PTHR34573">
    <property type="entry name" value="VKC DOMAIN-CONTAINING PROTEIN"/>
    <property type="match status" value="1"/>
</dbReference>
<keyword evidence="6" id="KW-0560">Oxidoreductase</keyword>
<dbReference type="InterPro" id="IPR036249">
    <property type="entry name" value="Thioredoxin-like_sf"/>
</dbReference>
<name>A0A803MRA8_CHEQI</name>
<evidence type="ECO:0000259" key="11">
    <source>
        <dbReference type="SMART" id="SM00756"/>
    </source>
</evidence>
<reference evidence="12" key="2">
    <citation type="submission" date="2021-03" db="UniProtKB">
        <authorList>
            <consortium name="EnsemblPlants"/>
        </authorList>
    </citation>
    <scope>IDENTIFICATION</scope>
</reference>
<dbReference type="GO" id="GO:0016491">
    <property type="term" value="F:oxidoreductase activity"/>
    <property type="evidence" value="ECO:0007669"/>
    <property type="project" value="UniProtKB-KW"/>
</dbReference>
<dbReference type="InterPro" id="IPR038354">
    <property type="entry name" value="VKOR_sf"/>
</dbReference>
<keyword evidence="3 10" id="KW-0812">Transmembrane</keyword>
<organism evidence="12 13">
    <name type="scientific">Chenopodium quinoa</name>
    <name type="common">Quinoa</name>
    <dbReference type="NCBI Taxonomy" id="63459"/>
    <lineage>
        <taxon>Eukaryota</taxon>
        <taxon>Viridiplantae</taxon>
        <taxon>Streptophyta</taxon>
        <taxon>Embryophyta</taxon>
        <taxon>Tracheophyta</taxon>
        <taxon>Spermatophyta</taxon>
        <taxon>Magnoliopsida</taxon>
        <taxon>eudicotyledons</taxon>
        <taxon>Gunneridae</taxon>
        <taxon>Pentapetalae</taxon>
        <taxon>Caryophyllales</taxon>
        <taxon>Chenopodiaceae</taxon>
        <taxon>Chenopodioideae</taxon>
        <taxon>Atripliceae</taxon>
        <taxon>Chenopodium</taxon>
    </lineage>
</organism>
<dbReference type="SUPFAM" id="SSF52833">
    <property type="entry name" value="Thioredoxin-like"/>
    <property type="match status" value="1"/>
</dbReference>
<feature type="transmembrane region" description="Helical" evidence="10">
    <location>
        <begin position="39"/>
        <end position="61"/>
    </location>
</feature>
<dbReference type="Proteomes" id="UP000596660">
    <property type="component" value="Unplaced"/>
</dbReference>
<dbReference type="Pfam" id="PF07884">
    <property type="entry name" value="VKOR"/>
    <property type="match status" value="1"/>
</dbReference>
<evidence type="ECO:0000313" key="12">
    <source>
        <dbReference type="EnsemblPlants" id="AUR62033809-RA:cds"/>
    </source>
</evidence>
<dbReference type="Gramene" id="AUR62033809-RA">
    <property type="protein sequence ID" value="AUR62033809-RA:cds"/>
    <property type="gene ID" value="AUR62033809"/>
</dbReference>
<comment type="similarity">
    <text evidence="2">Belongs to the VKOR family.</text>
</comment>
<proteinExistence type="inferred from homology"/>
<evidence type="ECO:0000256" key="7">
    <source>
        <dbReference type="ARBA" id="ARBA00023136"/>
    </source>
</evidence>
<evidence type="ECO:0000256" key="1">
    <source>
        <dbReference type="ARBA" id="ARBA00004141"/>
    </source>
</evidence>
<evidence type="ECO:0000256" key="2">
    <source>
        <dbReference type="ARBA" id="ARBA00006214"/>
    </source>
</evidence>
<dbReference type="EnsemblPlants" id="AUR62033809-RA">
    <property type="protein sequence ID" value="AUR62033809-RA:cds"/>
    <property type="gene ID" value="AUR62033809"/>
</dbReference>
<protein>
    <recommendedName>
        <fullName evidence="11">Vitamin K epoxide reductase domain-containing protein</fullName>
    </recommendedName>
</protein>
<evidence type="ECO:0000313" key="13">
    <source>
        <dbReference type="Proteomes" id="UP000596660"/>
    </source>
</evidence>
<dbReference type="AlphaFoldDB" id="A0A803MRA8"/>
<dbReference type="Gene3D" id="1.20.1440.130">
    <property type="entry name" value="VKOR domain"/>
    <property type="match status" value="1"/>
</dbReference>
<keyword evidence="9" id="KW-0676">Redox-active center</keyword>
<evidence type="ECO:0000256" key="6">
    <source>
        <dbReference type="ARBA" id="ARBA00023002"/>
    </source>
</evidence>
<keyword evidence="5 10" id="KW-1133">Transmembrane helix</keyword>
<accession>A0A803MRA8</accession>
<reference evidence="12" key="1">
    <citation type="journal article" date="2017" name="Nature">
        <title>The genome of Chenopodium quinoa.</title>
        <authorList>
            <person name="Jarvis D.E."/>
            <person name="Ho Y.S."/>
            <person name="Lightfoot D.J."/>
            <person name="Schmoeckel S.M."/>
            <person name="Li B."/>
            <person name="Borm T.J.A."/>
            <person name="Ohyanagi H."/>
            <person name="Mineta K."/>
            <person name="Michell C.T."/>
            <person name="Saber N."/>
            <person name="Kharbatia N.M."/>
            <person name="Rupper R.R."/>
            <person name="Sharp A.R."/>
            <person name="Dally N."/>
            <person name="Boughton B.A."/>
            <person name="Woo Y.H."/>
            <person name="Gao G."/>
            <person name="Schijlen E.G.W.M."/>
            <person name="Guo X."/>
            <person name="Momin A.A."/>
            <person name="Negrao S."/>
            <person name="Al-Babili S."/>
            <person name="Gehring C."/>
            <person name="Roessner U."/>
            <person name="Jung C."/>
            <person name="Murphy K."/>
            <person name="Arold S.T."/>
            <person name="Gojobori T."/>
            <person name="van der Linden C.G."/>
            <person name="van Loo E.N."/>
            <person name="Jellen E.N."/>
            <person name="Maughan P.J."/>
            <person name="Tester M."/>
        </authorList>
    </citation>
    <scope>NUCLEOTIDE SEQUENCE [LARGE SCALE GENOMIC DNA]</scope>
    <source>
        <strain evidence="12">cv. PI 614886</strain>
    </source>
</reference>
<keyword evidence="13" id="KW-1185">Reference proteome</keyword>
<dbReference type="GO" id="GO:0048038">
    <property type="term" value="F:quinone binding"/>
    <property type="evidence" value="ECO:0007669"/>
    <property type="project" value="UniProtKB-KW"/>
</dbReference>
<keyword evidence="8" id="KW-1015">Disulfide bond</keyword>
<keyword evidence="4" id="KW-0874">Quinone</keyword>
<feature type="domain" description="Vitamin K epoxide reductase" evidence="11">
    <location>
        <begin position="1"/>
        <end position="131"/>
    </location>
</feature>
<comment type="subcellular location">
    <subcellularLocation>
        <location evidence="1">Membrane</location>
        <topology evidence="1">Multi-pass membrane protein</topology>
    </subcellularLocation>
</comment>
<keyword evidence="7 10" id="KW-0472">Membrane</keyword>
<evidence type="ECO:0000256" key="9">
    <source>
        <dbReference type="ARBA" id="ARBA00023284"/>
    </source>
</evidence>
<feature type="transmembrane region" description="Helical" evidence="10">
    <location>
        <begin position="139"/>
        <end position="158"/>
    </location>
</feature>
<feature type="transmembrane region" description="Helical" evidence="10">
    <location>
        <begin position="105"/>
        <end position="127"/>
    </location>
</feature>
<evidence type="ECO:0000256" key="5">
    <source>
        <dbReference type="ARBA" id="ARBA00022989"/>
    </source>
</evidence>
<dbReference type="GO" id="GO:0016020">
    <property type="term" value="C:membrane"/>
    <property type="evidence" value="ECO:0007669"/>
    <property type="project" value="UniProtKB-SubCell"/>
</dbReference>
<dbReference type="Gene3D" id="3.40.30.10">
    <property type="entry name" value="Glutaredoxin"/>
    <property type="match status" value="1"/>
</dbReference>
<sequence>LGGLGFLETAYLTYLKVSNTEPFCPVGGGSCSDVLNSDYAMILGVPLPLIGMTAYGLIFLLGLKLGGWNVPLKINQSDGRLLLLPVCASMAAASAYFLYTLATRLEGASCSYCLASATLSFSLFFIILKDFGLKELQKVVALPLCTAAIVLGIINTTYNSLPPISPRSEVMEVPYYTTEITSASSPYAISLAKHLKSTGAKMYGAFWCSHCQEQKQMFGREAMELLDYVECFPDGVKKGIKIASVCSDVGIEGFPTWLINGEVSLLCLQLISSVSTWMMEYLETTEDLEKYHGGEYGVSVDAEAVDGAVVIDDDVGDGGAAALEALLNQVVGEESFRTPKKGKSNVLVSVEIEEPVELELDVPLPPPAVGMVFASMLEVDEYFRNYGQQ</sequence>
<dbReference type="CDD" id="cd12916">
    <property type="entry name" value="VKOR_1"/>
    <property type="match status" value="1"/>
</dbReference>
<evidence type="ECO:0000256" key="3">
    <source>
        <dbReference type="ARBA" id="ARBA00022692"/>
    </source>
</evidence>